<evidence type="ECO:0000259" key="8">
    <source>
        <dbReference type="PROSITE" id="PS50109"/>
    </source>
</evidence>
<dbReference type="PANTHER" id="PTHR43711">
    <property type="entry name" value="TWO-COMPONENT HISTIDINE KINASE"/>
    <property type="match status" value="1"/>
</dbReference>
<dbReference type="Pfam" id="PF05226">
    <property type="entry name" value="CHASE2"/>
    <property type="match status" value="1"/>
</dbReference>
<keyword evidence="5 9" id="KW-0418">Kinase</keyword>
<dbReference type="InterPro" id="IPR003661">
    <property type="entry name" value="HisK_dim/P_dom"/>
</dbReference>
<keyword evidence="10" id="KW-1185">Reference proteome</keyword>
<evidence type="ECO:0000256" key="6">
    <source>
        <dbReference type="ARBA" id="ARBA00023012"/>
    </source>
</evidence>
<feature type="transmembrane region" description="Helical" evidence="7">
    <location>
        <begin position="302"/>
        <end position="324"/>
    </location>
</feature>
<evidence type="ECO:0000256" key="1">
    <source>
        <dbReference type="ARBA" id="ARBA00000085"/>
    </source>
</evidence>
<dbReference type="Gene3D" id="1.10.287.130">
    <property type="match status" value="1"/>
</dbReference>
<name>A0A150WSU5_BDEBC</name>
<keyword evidence="7" id="KW-0812">Transmembrane</keyword>
<dbReference type="EC" id="2.7.13.3" evidence="2"/>
<dbReference type="SUPFAM" id="SSF55874">
    <property type="entry name" value="ATPase domain of HSP90 chaperone/DNA topoisomerase II/histidine kinase"/>
    <property type="match status" value="1"/>
</dbReference>
<evidence type="ECO:0000256" key="4">
    <source>
        <dbReference type="ARBA" id="ARBA00022679"/>
    </source>
</evidence>
<dbReference type="AlphaFoldDB" id="A0A150WSU5"/>
<dbReference type="SMART" id="SM00387">
    <property type="entry name" value="HATPase_c"/>
    <property type="match status" value="1"/>
</dbReference>
<protein>
    <recommendedName>
        <fullName evidence="2">histidine kinase</fullName>
        <ecNumber evidence="2">2.7.13.3</ecNumber>
    </recommendedName>
</protein>
<proteinExistence type="predicted"/>
<evidence type="ECO:0000256" key="5">
    <source>
        <dbReference type="ARBA" id="ARBA00022777"/>
    </source>
</evidence>
<keyword evidence="7" id="KW-1133">Transmembrane helix</keyword>
<dbReference type="CDD" id="cd00075">
    <property type="entry name" value="HATPase"/>
    <property type="match status" value="1"/>
</dbReference>
<feature type="domain" description="Histidine kinase" evidence="8">
    <location>
        <begin position="379"/>
        <end position="596"/>
    </location>
</feature>
<evidence type="ECO:0000313" key="10">
    <source>
        <dbReference type="Proteomes" id="UP000075320"/>
    </source>
</evidence>
<dbReference type="SMART" id="SM01080">
    <property type="entry name" value="CHASE2"/>
    <property type="match status" value="1"/>
</dbReference>
<organism evidence="9 10">
    <name type="scientific">Bdellovibrio bacteriovorus</name>
    <dbReference type="NCBI Taxonomy" id="959"/>
    <lineage>
        <taxon>Bacteria</taxon>
        <taxon>Pseudomonadati</taxon>
        <taxon>Bdellovibrionota</taxon>
        <taxon>Bdellovibrionia</taxon>
        <taxon>Bdellovibrionales</taxon>
        <taxon>Pseudobdellovibrionaceae</taxon>
        <taxon>Bdellovibrio</taxon>
    </lineage>
</organism>
<reference evidence="9 10" key="1">
    <citation type="submission" date="2016-03" db="EMBL/GenBank/DDBJ databases">
        <authorList>
            <person name="Ploux O."/>
        </authorList>
    </citation>
    <scope>NUCLEOTIDE SEQUENCE [LARGE SCALE GENOMIC DNA]</scope>
    <source>
        <strain evidence="9 10">R0</strain>
    </source>
</reference>
<keyword evidence="3" id="KW-0597">Phosphoprotein</keyword>
<evidence type="ECO:0000256" key="7">
    <source>
        <dbReference type="SAM" id="Phobius"/>
    </source>
</evidence>
<dbReference type="SUPFAM" id="SSF47384">
    <property type="entry name" value="Homodimeric domain of signal transducing histidine kinase"/>
    <property type="match status" value="1"/>
</dbReference>
<dbReference type="EMBL" id="LUKE01000001">
    <property type="protein sequence ID" value="KYG67458.1"/>
    <property type="molecule type" value="Genomic_DNA"/>
</dbReference>
<feature type="transmembrane region" description="Helical" evidence="7">
    <location>
        <begin position="277"/>
        <end position="295"/>
    </location>
</feature>
<dbReference type="InterPro" id="IPR003594">
    <property type="entry name" value="HATPase_dom"/>
</dbReference>
<comment type="catalytic activity">
    <reaction evidence="1">
        <text>ATP + protein L-histidine = ADP + protein N-phospho-L-histidine.</text>
        <dbReference type="EC" id="2.7.13.3"/>
    </reaction>
</comment>
<keyword evidence="4" id="KW-0808">Transferase</keyword>
<dbReference type="Proteomes" id="UP000075320">
    <property type="component" value="Unassembled WGS sequence"/>
</dbReference>
<dbReference type="InterPro" id="IPR004358">
    <property type="entry name" value="Sig_transdc_His_kin-like_C"/>
</dbReference>
<dbReference type="InterPro" id="IPR050736">
    <property type="entry name" value="Sensor_HK_Regulatory"/>
</dbReference>
<dbReference type="SMART" id="SM00388">
    <property type="entry name" value="HisKA"/>
    <property type="match status" value="1"/>
</dbReference>
<dbReference type="InterPro" id="IPR007890">
    <property type="entry name" value="CHASE2"/>
</dbReference>
<accession>A0A150WSU5</accession>
<dbReference type="InterPro" id="IPR036890">
    <property type="entry name" value="HATPase_C_sf"/>
</dbReference>
<gene>
    <name evidence="9" type="ORF">AZI86_03665</name>
</gene>
<dbReference type="PANTHER" id="PTHR43711:SF1">
    <property type="entry name" value="HISTIDINE KINASE 1"/>
    <property type="match status" value="1"/>
</dbReference>
<dbReference type="GO" id="GO:0000155">
    <property type="term" value="F:phosphorelay sensor kinase activity"/>
    <property type="evidence" value="ECO:0007669"/>
    <property type="project" value="InterPro"/>
</dbReference>
<dbReference type="InterPro" id="IPR005467">
    <property type="entry name" value="His_kinase_dom"/>
</dbReference>
<dbReference type="InterPro" id="IPR036097">
    <property type="entry name" value="HisK_dim/P_sf"/>
</dbReference>
<evidence type="ECO:0000256" key="3">
    <source>
        <dbReference type="ARBA" id="ARBA00022553"/>
    </source>
</evidence>
<dbReference type="Pfam" id="PF00512">
    <property type="entry name" value="HisKA"/>
    <property type="match status" value="1"/>
</dbReference>
<feature type="transmembrane region" description="Helical" evidence="7">
    <location>
        <begin position="330"/>
        <end position="350"/>
    </location>
</feature>
<keyword evidence="7" id="KW-0472">Membrane</keyword>
<comment type="caution">
    <text evidence="9">The sequence shown here is derived from an EMBL/GenBank/DDBJ whole genome shotgun (WGS) entry which is preliminary data.</text>
</comment>
<dbReference type="PROSITE" id="PS50109">
    <property type="entry name" value="HIS_KIN"/>
    <property type="match status" value="1"/>
</dbReference>
<sequence>MLVSLGISLILAQIDLQYVESYLYDLRVRSKVINTTTSNIELVYVTPDTIQKLTGFPGAASQGTLISKILAAGPKAIVLDYDLQSAAGSEADKKALENLIASNSSIFVAGKSTPFKGEESELFLKAPFEKIRLTPSPRTTDSVNFAKDGVTRRMLLTYQGRKMLSLQLAELYNPEIKSLNAIRGRFEFYGTDQAYVDFNKAGSYPSTAFENVLGENFDPSQYKDKIVFVGTDLNLDPDDYISSPFDRKVTAMTRIEYQANSIDTLIKNSAPVKVSTYVNWFFIFLASILTLHVVLNLKPTKGLLILVSTLAGFILFCTMAYWAFRLWLPMSGPLLSIFLCYYFFIPYRLIIENRRSWEYYQKNKLLSQVEELKTNFISMMSHDLKTPIARIQGMSDVIIADGNPLSSQQREAVDTIKHSSDDLLKFITAILNYGKIESQGVQLHLQSRDINNLLQEVIRKHEFLAKVKRIQIVSELEPMFPVPVDAELMKQVFSNLVENAIKYSPEDTKIMVSSEESATKVVVQVADQGPGIPQDELANVFMKFFRSKNAKSSPIKGSGLGLYLAKYFTELHHGTIIVESSHGQGATFTVELPMEQGGSHA</sequence>
<evidence type="ECO:0000256" key="2">
    <source>
        <dbReference type="ARBA" id="ARBA00012438"/>
    </source>
</evidence>
<keyword evidence="6" id="KW-0902">Two-component regulatory system</keyword>
<dbReference type="OrthoDB" id="5287847at2"/>
<evidence type="ECO:0000313" key="9">
    <source>
        <dbReference type="EMBL" id="KYG67458.1"/>
    </source>
</evidence>
<dbReference type="Gene3D" id="3.30.565.10">
    <property type="entry name" value="Histidine kinase-like ATPase, C-terminal domain"/>
    <property type="match status" value="1"/>
</dbReference>
<dbReference type="FunFam" id="3.30.565.10:FF:000006">
    <property type="entry name" value="Sensor histidine kinase WalK"/>
    <property type="match status" value="1"/>
</dbReference>
<dbReference type="Pfam" id="PF02518">
    <property type="entry name" value="HATPase_c"/>
    <property type="match status" value="1"/>
</dbReference>
<dbReference type="CDD" id="cd00082">
    <property type="entry name" value="HisKA"/>
    <property type="match status" value="1"/>
</dbReference>
<dbReference type="PRINTS" id="PR00344">
    <property type="entry name" value="BCTRLSENSOR"/>
</dbReference>